<feature type="chain" id="PRO_5013070141" evidence="4">
    <location>
        <begin position="21"/>
        <end position="528"/>
    </location>
</feature>
<dbReference type="PIRSF" id="PIRSF002741">
    <property type="entry name" value="MppA"/>
    <property type="match status" value="1"/>
</dbReference>
<feature type="domain" description="Solute-binding protein family 5" evidence="5">
    <location>
        <begin position="72"/>
        <end position="440"/>
    </location>
</feature>
<keyword evidence="7" id="KW-1185">Reference proteome</keyword>
<dbReference type="EMBL" id="MLCO01000031">
    <property type="protein sequence ID" value="ONG57019.1"/>
    <property type="molecule type" value="Genomic_DNA"/>
</dbReference>
<keyword evidence="3 4" id="KW-0732">Signal</keyword>
<evidence type="ECO:0000256" key="3">
    <source>
        <dbReference type="ARBA" id="ARBA00022729"/>
    </source>
</evidence>
<name>A0A1V2H815_9PROT</name>
<comment type="similarity">
    <text evidence="2">Belongs to the bacterial solute-binding protein 5 family.</text>
</comment>
<dbReference type="Gene3D" id="3.10.105.10">
    <property type="entry name" value="Dipeptide-binding Protein, Domain 3"/>
    <property type="match status" value="1"/>
</dbReference>
<accession>A0A1V2H815</accession>
<protein>
    <submittedName>
        <fullName evidence="6">ABC transporter substrate-binding protein</fullName>
    </submittedName>
</protein>
<dbReference type="RefSeq" id="WP_076956243.1">
    <property type="nucleotide sequence ID" value="NZ_MLCO01000031.1"/>
</dbReference>
<dbReference type="CDD" id="cd08502">
    <property type="entry name" value="PBP2_NikA_DppA_OppA_like_16"/>
    <property type="match status" value="1"/>
</dbReference>
<dbReference type="PANTHER" id="PTHR30290">
    <property type="entry name" value="PERIPLASMIC BINDING COMPONENT OF ABC TRANSPORTER"/>
    <property type="match status" value="1"/>
</dbReference>
<dbReference type="Pfam" id="PF00496">
    <property type="entry name" value="SBP_bac_5"/>
    <property type="match status" value="1"/>
</dbReference>
<dbReference type="SUPFAM" id="SSF53850">
    <property type="entry name" value="Periplasmic binding protein-like II"/>
    <property type="match status" value="1"/>
</dbReference>
<dbReference type="InterPro" id="IPR000914">
    <property type="entry name" value="SBP_5_dom"/>
</dbReference>
<dbReference type="Proteomes" id="UP000188879">
    <property type="component" value="Unassembled WGS sequence"/>
</dbReference>
<feature type="signal peptide" evidence="4">
    <location>
        <begin position="1"/>
        <end position="20"/>
    </location>
</feature>
<evidence type="ECO:0000313" key="7">
    <source>
        <dbReference type="Proteomes" id="UP000188879"/>
    </source>
</evidence>
<sequence>MERRAFLASTAAALAAPRLAAAQSGPGSRVLRFVPESDATVLDPVWTTATVTRNHGYLVFDTLYGQADDFSVQPQMVEGHVVEEDGLRWTLTLREGLRFHDGEPVRGVDCIASIRRIAARDAFTAALMAATEELSAPTDRTIVFRLKKRFPLLPNALGKTGTSMPAIMPERLAKTDPGTRVTEMVGSGPFRYLAREHVDGAFSAYGRFEGYKPREGGPASFTAGPKTVHFDRIEWRIIPDPATAAGALMNGEVDWWQQAAIDLMPMLSRGNRFSSMVQDVSGNLGTLRFNHLLPPFDNAAIRRALLGAISQADCMQAIAGNDASLWKDGVGPFPPGTPLANSAGLEVISGRRDYDKVKRDLAAAGYKGEPVVMMVAGDYPAQSAMGLVAADALKRGGLNVDLQVLDWGTVVQRRAKKDAPQAGGWNLFITFLTGTNNFDPASHLGLRGNGAGAWFGWPTLPRLEALRQDWFDAPDLAAQKQVGEAIQRQFWEDVPYLPLGVYYQPTIFSRRLTGLRSGFPQFYDVRWS</sequence>
<dbReference type="GO" id="GO:0030288">
    <property type="term" value="C:outer membrane-bounded periplasmic space"/>
    <property type="evidence" value="ECO:0007669"/>
    <property type="project" value="UniProtKB-ARBA"/>
</dbReference>
<dbReference type="GO" id="GO:0015833">
    <property type="term" value="P:peptide transport"/>
    <property type="evidence" value="ECO:0007669"/>
    <property type="project" value="TreeGrafter"/>
</dbReference>
<reference evidence="6 7" key="1">
    <citation type="submission" date="2016-10" db="EMBL/GenBank/DDBJ databases">
        <title>Draft Genome sequence of Roseomonas sp. strain M3.</title>
        <authorList>
            <person name="Subhash Y."/>
            <person name="Lee S."/>
        </authorList>
    </citation>
    <scope>NUCLEOTIDE SEQUENCE [LARGE SCALE GENOMIC DNA]</scope>
    <source>
        <strain evidence="6 7">M3</strain>
    </source>
</reference>
<dbReference type="AlphaFoldDB" id="A0A1V2H815"/>
<dbReference type="GO" id="GO:0043190">
    <property type="term" value="C:ATP-binding cassette (ABC) transporter complex"/>
    <property type="evidence" value="ECO:0007669"/>
    <property type="project" value="InterPro"/>
</dbReference>
<evidence type="ECO:0000256" key="1">
    <source>
        <dbReference type="ARBA" id="ARBA00004418"/>
    </source>
</evidence>
<gene>
    <name evidence="6" type="ORF">BKE38_04775</name>
</gene>
<comment type="caution">
    <text evidence="6">The sequence shown here is derived from an EMBL/GenBank/DDBJ whole genome shotgun (WGS) entry which is preliminary data.</text>
</comment>
<evidence type="ECO:0000259" key="5">
    <source>
        <dbReference type="Pfam" id="PF00496"/>
    </source>
</evidence>
<evidence type="ECO:0000256" key="4">
    <source>
        <dbReference type="SAM" id="SignalP"/>
    </source>
</evidence>
<organism evidence="6 7">
    <name type="scientific">Teichococcus deserti</name>
    <dbReference type="NCBI Taxonomy" id="1817963"/>
    <lineage>
        <taxon>Bacteria</taxon>
        <taxon>Pseudomonadati</taxon>
        <taxon>Pseudomonadota</taxon>
        <taxon>Alphaproteobacteria</taxon>
        <taxon>Acetobacterales</taxon>
        <taxon>Roseomonadaceae</taxon>
        <taxon>Roseomonas</taxon>
    </lineage>
</organism>
<dbReference type="GO" id="GO:1904680">
    <property type="term" value="F:peptide transmembrane transporter activity"/>
    <property type="evidence" value="ECO:0007669"/>
    <property type="project" value="TreeGrafter"/>
</dbReference>
<dbReference type="InterPro" id="IPR039424">
    <property type="entry name" value="SBP_5"/>
</dbReference>
<dbReference type="Gene3D" id="3.40.190.10">
    <property type="entry name" value="Periplasmic binding protein-like II"/>
    <property type="match status" value="1"/>
</dbReference>
<dbReference type="InterPro" id="IPR030678">
    <property type="entry name" value="Peptide/Ni-bd"/>
</dbReference>
<proteinExistence type="inferred from homology"/>
<dbReference type="OrthoDB" id="9803988at2"/>
<evidence type="ECO:0000313" key="6">
    <source>
        <dbReference type="EMBL" id="ONG57019.1"/>
    </source>
</evidence>
<dbReference type="PANTHER" id="PTHR30290:SF38">
    <property type="entry name" value="D,D-DIPEPTIDE-BINDING PERIPLASMIC PROTEIN DDPA-RELATED"/>
    <property type="match status" value="1"/>
</dbReference>
<comment type="subcellular location">
    <subcellularLocation>
        <location evidence="1">Periplasm</location>
    </subcellularLocation>
</comment>
<evidence type="ECO:0000256" key="2">
    <source>
        <dbReference type="ARBA" id="ARBA00005695"/>
    </source>
</evidence>